<proteinExistence type="predicted"/>
<evidence type="ECO:0000313" key="1">
    <source>
        <dbReference type="EMBL" id="KAJ8568677.1"/>
    </source>
</evidence>
<gene>
    <name evidence="1" type="ORF">K7X08_028210</name>
</gene>
<comment type="caution">
    <text evidence="1">The sequence shown here is derived from an EMBL/GenBank/DDBJ whole genome shotgun (WGS) entry which is preliminary data.</text>
</comment>
<organism evidence="1 2">
    <name type="scientific">Anisodus acutangulus</name>
    <dbReference type="NCBI Taxonomy" id="402998"/>
    <lineage>
        <taxon>Eukaryota</taxon>
        <taxon>Viridiplantae</taxon>
        <taxon>Streptophyta</taxon>
        <taxon>Embryophyta</taxon>
        <taxon>Tracheophyta</taxon>
        <taxon>Spermatophyta</taxon>
        <taxon>Magnoliopsida</taxon>
        <taxon>eudicotyledons</taxon>
        <taxon>Gunneridae</taxon>
        <taxon>Pentapetalae</taxon>
        <taxon>asterids</taxon>
        <taxon>lamiids</taxon>
        <taxon>Solanales</taxon>
        <taxon>Solanaceae</taxon>
        <taxon>Solanoideae</taxon>
        <taxon>Hyoscyameae</taxon>
        <taxon>Anisodus</taxon>
    </lineage>
</organism>
<protein>
    <submittedName>
        <fullName evidence="1">Uncharacterized protein</fullName>
    </submittedName>
</protein>
<dbReference type="AlphaFoldDB" id="A0A9Q1RQW3"/>
<reference evidence="2" key="1">
    <citation type="journal article" date="2023" name="Proc. Natl. Acad. Sci. U.S.A.">
        <title>Genomic and structural basis for evolution of tropane alkaloid biosynthesis.</title>
        <authorList>
            <person name="Wanga Y.-J."/>
            <person name="Taina T."/>
            <person name="Yua J.-Y."/>
            <person name="Lia J."/>
            <person name="Xua B."/>
            <person name="Chenc J."/>
            <person name="D'Auriad J.C."/>
            <person name="Huanga J.-P."/>
            <person name="Huanga S.-X."/>
        </authorList>
    </citation>
    <scope>NUCLEOTIDE SEQUENCE [LARGE SCALE GENOMIC DNA]</scope>
    <source>
        <strain evidence="2">cv. KIB-2019</strain>
    </source>
</reference>
<dbReference type="Proteomes" id="UP001152561">
    <property type="component" value="Unassembled WGS sequence"/>
</dbReference>
<accession>A0A9Q1RQW3</accession>
<keyword evidence="2" id="KW-1185">Reference proteome</keyword>
<dbReference type="EMBL" id="JAJAGQ010000003">
    <property type="protein sequence ID" value="KAJ8568677.1"/>
    <property type="molecule type" value="Genomic_DNA"/>
</dbReference>
<evidence type="ECO:0000313" key="2">
    <source>
        <dbReference type="Proteomes" id="UP001152561"/>
    </source>
</evidence>
<name>A0A9Q1RQW3_9SOLA</name>
<sequence length="171" mass="19479">MNLNLKKKKVANCGLGEEECLECEAPEDEEKNSDRVSMHEKFKSIAVEKLKRPRLNSCLLEGVDFPARIIAWAYETIPFVGCNGGISGVVPLSTPRMLKWRTSCQYEPDPFQKKIYAKEKDDGGCSYFRCVDDDTPFNGEEEFNLLHRLHKVEESLGEVRSIFLEAEASRN</sequence>